<dbReference type="KEGG" id="txi:TH3_14250"/>
<evidence type="ECO:0000313" key="2">
    <source>
        <dbReference type="Proteomes" id="UP000007127"/>
    </source>
</evidence>
<name>A0AB72UFL3_9PROT</name>
<organism evidence="1 2">
    <name type="scientific">Thalassospira xiamenensis M-5 = DSM 17429</name>
    <dbReference type="NCBI Taxonomy" id="1123366"/>
    <lineage>
        <taxon>Bacteria</taxon>
        <taxon>Pseudomonadati</taxon>
        <taxon>Pseudomonadota</taxon>
        <taxon>Alphaproteobacteria</taxon>
        <taxon>Rhodospirillales</taxon>
        <taxon>Thalassospiraceae</taxon>
        <taxon>Thalassospira</taxon>
    </lineage>
</organism>
<dbReference type="Proteomes" id="UP000007127">
    <property type="component" value="Chromosome"/>
</dbReference>
<protein>
    <submittedName>
        <fullName evidence="1">Uncharacterized protein</fullName>
    </submittedName>
</protein>
<sequence length="60" mass="6638">MEEERGISYGPHIRQITFVNEVGTEPVSTASLQKVTGKSETILGNKLSRFGQIAVFKQKT</sequence>
<dbReference type="AlphaFoldDB" id="A0AB72UFL3"/>
<proteinExistence type="predicted"/>
<evidence type="ECO:0000313" key="1">
    <source>
        <dbReference type="EMBL" id="AJD52962.1"/>
    </source>
</evidence>
<dbReference type="EMBL" id="CP004388">
    <property type="protein sequence ID" value="AJD52962.1"/>
    <property type="molecule type" value="Genomic_DNA"/>
</dbReference>
<accession>A0AB72UFL3</accession>
<reference evidence="1 2" key="1">
    <citation type="journal article" date="2012" name="J. Bacteriol.">
        <title>Genome sequence of Thalassospira xiamenensis type strain M-5.</title>
        <authorList>
            <person name="Lai Q."/>
            <person name="Shao Z."/>
        </authorList>
    </citation>
    <scope>NUCLEOTIDE SEQUENCE [LARGE SCALE GENOMIC DNA]</scope>
    <source>
        <strain evidence="1 2">M-5</strain>
    </source>
</reference>
<gene>
    <name evidence="1" type="ORF">TH3_14250</name>
</gene>